<organism evidence="8">
    <name type="scientific">Methanosarcina barkeri (strain Fusaro / DSM 804)</name>
    <dbReference type="NCBI Taxonomy" id="269797"/>
    <lineage>
        <taxon>Archaea</taxon>
        <taxon>Methanobacteriati</taxon>
        <taxon>Methanobacteriota</taxon>
        <taxon>Stenosarchaea group</taxon>
        <taxon>Methanomicrobia</taxon>
        <taxon>Methanosarcinales</taxon>
        <taxon>Methanosarcinaceae</taxon>
        <taxon>Methanosarcina</taxon>
    </lineage>
</organism>
<evidence type="ECO:0000256" key="3">
    <source>
        <dbReference type="ARBA" id="ARBA00022692"/>
    </source>
</evidence>
<dbReference type="HOGENOM" id="CLU_053152_3_1_2"/>
<dbReference type="PANTHER" id="PTHR36115:SF6">
    <property type="entry name" value="PROLINE-RICH ANTIGEN HOMOLOG"/>
    <property type="match status" value="1"/>
</dbReference>
<dbReference type="PANTHER" id="PTHR36115">
    <property type="entry name" value="PROLINE-RICH ANTIGEN HOMOLOG-RELATED"/>
    <property type="match status" value="1"/>
</dbReference>
<feature type="domain" description="RDD" evidence="7">
    <location>
        <begin position="4"/>
        <end position="122"/>
    </location>
</feature>
<evidence type="ECO:0000256" key="1">
    <source>
        <dbReference type="ARBA" id="ARBA00004651"/>
    </source>
</evidence>
<dbReference type="PaxDb" id="269797-Mbar_A3591"/>
<evidence type="ECO:0000313" key="8">
    <source>
        <dbReference type="EMBL" id="AAZ72459.1"/>
    </source>
</evidence>
<keyword evidence="3 6" id="KW-0812">Transmembrane</keyword>
<comment type="subcellular location">
    <subcellularLocation>
        <location evidence="1">Cell membrane</location>
        <topology evidence="1">Multi-pass membrane protein</topology>
    </subcellularLocation>
</comment>
<dbReference type="InterPro" id="IPR010432">
    <property type="entry name" value="RDD"/>
</dbReference>
<evidence type="ECO:0000256" key="4">
    <source>
        <dbReference type="ARBA" id="ARBA00022989"/>
    </source>
</evidence>
<evidence type="ECO:0000256" key="6">
    <source>
        <dbReference type="SAM" id="Phobius"/>
    </source>
</evidence>
<evidence type="ECO:0000256" key="5">
    <source>
        <dbReference type="ARBA" id="ARBA00023136"/>
    </source>
</evidence>
<keyword evidence="2" id="KW-1003">Cell membrane</keyword>
<feature type="transmembrane region" description="Helical" evidence="6">
    <location>
        <begin position="12"/>
        <end position="32"/>
    </location>
</feature>
<dbReference type="eggNOG" id="arCOG03633">
    <property type="taxonomic scope" value="Archaea"/>
</dbReference>
<gene>
    <name evidence="8" type="ordered locus">Mbar_A3591</name>
</gene>
<dbReference type="Pfam" id="PF06271">
    <property type="entry name" value="RDD"/>
    <property type="match status" value="1"/>
</dbReference>
<dbReference type="TCDB" id="2.A.133.1.2">
    <property type="family name" value="the rdd na+(li+)(k+)/h+ antiporter (rdd) family"/>
</dbReference>
<sequence length="133" mass="15510">MQPYSGICRRLIASMIDFFVIIFLFMFLELITETLDETLFYILFFLTMWAYFVFQESSILKSTVGKQAVNIIVTDLNGNRISFKQATMRFILKILAAIPFFTGFLPIFFTSKKQTFHDIVAKTVVFIQEDQSQ</sequence>
<dbReference type="STRING" id="269797.Mbar_A3591"/>
<dbReference type="GO" id="GO:0005886">
    <property type="term" value="C:plasma membrane"/>
    <property type="evidence" value="ECO:0007669"/>
    <property type="project" value="UniProtKB-SubCell"/>
</dbReference>
<proteinExistence type="predicted"/>
<accession>Q465I3</accession>
<dbReference type="InterPro" id="IPR051791">
    <property type="entry name" value="Pra-immunoreactive"/>
</dbReference>
<dbReference type="KEGG" id="mba:Mbar_A3591"/>
<keyword evidence="5 6" id="KW-0472">Membrane</keyword>
<evidence type="ECO:0000259" key="7">
    <source>
        <dbReference type="Pfam" id="PF06271"/>
    </source>
</evidence>
<dbReference type="OrthoDB" id="137883at2157"/>
<protein>
    <recommendedName>
        <fullName evidence="7">RDD domain-containing protein</fullName>
    </recommendedName>
</protein>
<feature type="transmembrane region" description="Helical" evidence="6">
    <location>
        <begin position="90"/>
        <end position="109"/>
    </location>
</feature>
<evidence type="ECO:0000256" key="2">
    <source>
        <dbReference type="ARBA" id="ARBA00022475"/>
    </source>
</evidence>
<dbReference type="AlphaFoldDB" id="Q465I3"/>
<reference evidence="8" key="1">
    <citation type="submission" date="2006-06" db="EMBL/GenBank/DDBJ databases">
        <title>Complete sequence of chromosome 1 of Methanosarcina barkeri str. fusaro.</title>
        <authorList>
            <person name="Copeland A."/>
            <person name="Lucas S."/>
            <person name="Lapidus A."/>
            <person name="Barry K."/>
            <person name="Detter J.C."/>
            <person name="Glavina T."/>
            <person name="Hammon N."/>
            <person name="Israni S."/>
            <person name="Pitluck S."/>
            <person name="Goodwin L.A."/>
            <person name="Saunders E.H."/>
            <person name="Schmutz J."/>
            <person name="Larimer F."/>
            <person name="Land M."/>
            <person name="Anderson I."/>
            <person name="Richardson P."/>
        </authorList>
    </citation>
    <scope>NUCLEOTIDE SEQUENCE</scope>
    <source>
        <strain evidence="8">Fusaro</strain>
    </source>
</reference>
<dbReference type="EMBL" id="CP000099">
    <property type="protein sequence ID" value="AAZ72459.1"/>
    <property type="molecule type" value="Genomic_DNA"/>
</dbReference>
<name>Q465I3_METBF</name>
<feature type="transmembrane region" description="Helical" evidence="6">
    <location>
        <begin position="38"/>
        <end position="54"/>
    </location>
</feature>
<keyword evidence="4 6" id="KW-1133">Transmembrane helix</keyword>